<organism evidence="4 5">
    <name type="scientific">Fraxinus pennsylvanica</name>
    <dbReference type="NCBI Taxonomy" id="56036"/>
    <lineage>
        <taxon>Eukaryota</taxon>
        <taxon>Viridiplantae</taxon>
        <taxon>Streptophyta</taxon>
        <taxon>Embryophyta</taxon>
        <taxon>Tracheophyta</taxon>
        <taxon>Spermatophyta</taxon>
        <taxon>Magnoliopsida</taxon>
        <taxon>eudicotyledons</taxon>
        <taxon>Gunneridae</taxon>
        <taxon>Pentapetalae</taxon>
        <taxon>asterids</taxon>
        <taxon>lamiids</taxon>
        <taxon>Lamiales</taxon>
        <taxon>Oleaceae</taxon>
        <taxon>Oleeae</taxon>
        <taxon>Fraxinus</taxon>
    </lineage>
</organism>
<dbReference type="Pfam" id="PF00076">
    <property type="entry name" value="RRM_1"/>
    <property type="match status" value="1"/>
</dbReference>
<reference evidence="4" key="1">
    <citation type="submission" date="2023-05" db="EMBL/GenBank/DDBJ databases">
        <authorList>
            <person name="Huff M."/>
        </authorList>
    </citation>
    <scope>NUCLEOTIDE SEQUENCE</scope>
</reference>
<dbReference type="GO" id="GO:0003723">
    <property type="term" value="F:RNA binding"/>
    <property type="evidence" value="ECO:0007669"/>
    <property type="project" value="UniProtKB-UniRule"/>
</dbReference>
<dbReference type="SUPFAM" id="SSF54928">
    <property type="entry name" value="RNA-binding domain, RBD"/>
    <property type="match status" value="1"/>
</dbReference>
<evidence type="ECO:0000313" key="5">
    <source>
        <dbReference type="Proteomes" id="UP000834106"/>
    </source>
</evidence>
<evidence type="ECO:0000313" key="4">
    <source>
        <dbReference type="EMBL" id="CAI9780559.1"/>
    </source>
</evidence>
<evidence type="ECO:0000256" key="2">
    <source>
        <dbReference type="SAM" id="MobiDB-lite"/>
    </source>
</evidence>
<proteinExistence type="predicted"/>
<keyword evidence="5" id="KW-1185">Reference proteome</keyword>
<keyword evidence="1" id="KW-0694">RNA-binding</keyword>
<protein>
    <recommendedName>
        <fullName evidence="3">RRM domain-containing protein</fullName>
    </recommendedName>
</protein>
<dbReference type="InterPro" id="IPR000504">
    <property type="entry name" value="RRM_dom"/>
</dbReference>
<dbReference type="InterPro" id="IPR012677">
    <property type="entry name" value="Nucleotide-bd_a/b_plait_sf"/>
</dbReference>
<dbReference type="InterPro" id="IPR035979">
    <property type="entry name" value="RBD_domain_sf"/>
</dbReference>
<evidence type="ECO:0000256" key="1">
    <source>
        <dbReference type="PROSITE-ProRule" id="PRU00176"/>
    </source>
</evidence>
<dbReference type="CDD" id="cd12291">
    <property type="entry name" value="RRM1_La"/>
    <property type="match status" value="1"/>
</dbReference>
<feature type="region of interest" description="Disordered" evidence="2">
    <location>
        <begin position="1"/>
        <end position="24"/>
    </location>
</feature>
<gene>
    <name evidence="4" type="ORF">FPE_LOCUS27989</name>
</gene>
<evidence type="ECO:0000259" key="3">
    <source>
        <dbReference type="PROSITE" id="PS50102"/>
    </source>
</evidence>
<dbReference type="Gene3D" id="3.30.70.330">
    <property type="match status" value="1"/>
</dbReference>
<dbReference type="EMBL" id="OU503052">
    <property type="protein sequence ID" value="CAI9780559.1"/>
    <property type="molecule type" value="Genomic_DNA"/>
</dbReference>
<feature type="domain" description="RRM" evidence="3">
    <location>
        <begin position="137"/>
        <end position="212"/>
    </location>
</feature>
<dbReference type="Proteomes" id="UP000834106">
    <property type="component" value="Chromosome 17"/>
</dbReference>
<dbReference type="PROSITE" id="PS50102">
    <property type="entry name" value="RRM"/>
    <property type="match status" value="1"/>
</dbReference>
<dbReference type="AlphaFoldDB" id="A0AAD2A3Z6"/>
<feature type="compositionally biased region" description="Polar residues" evidence="2">
    <location>
        <begin position="8"/>
        <end position="21"/>
    </location>
</feature>
<name>A0AAD2A3Z6_9LAMI</name>
<sequence>MPKPSLPSLFSTSATHSNTATGDEGDVPVLVRVRAWRGDATVNAASRPIHHDLFVAMLLWFGPVSAFSLFKIDDPLKRGHLGLGDAKPEDVSEDTVKAVTETLRTSTFVKASKDGKKLGRVTELEKPEEVIEQLDVRTIAASPLEYDVKLEDVELFFNKYAKVNSVRLPRHVADKRLFSGTALIEFSTEEDAANVLTQSLSYARVELELRPKCTKFLKYYMGFSSCGCFVTPWGFETLGRACDSSG</sequence>
<accession>A0AAD2A3Z6</accession>